<gene>
    <name evidence="5" type="primary">cas10</name>
    <name evidence="5" type="ORF">GM661_05560</name>
</gene>
<reference evidence="5" key="1">
    <citation type="submission" date="2019-12" db="EMBL/GenBank/DDBJ databases">
        <authorList>
            <person name="zhang j."/>
            <person name="sun C.M."/>
        </authorList>
    </citation>
    <scope>NUCLEOTIDE SEQUENCE</scope>
    <source>
        <strain evidence="5">NS-1</strain>
    </source>
</reference>
<evidence type="ECO:0000259" key="4">
    <source>
        <dbReference type="PROSITE" id="PS50887"/>
    </source>
</evidence>
<accession>A0A8A7KF09</accession>
<dbReference type="InterPro" id="IPR054767">
    <property type="entry name" value="Cas10-Cmr2_palm2"/>
</dbReference>
<keyword evidence="1" id="KW-0547">Nucleotide-binding</keyword>
<dbReference type="InterPro" id="IPR013407">
    <property type="entry name" value="CRISPR-assoc_prot_Cmr2"/>
</dbReference>
<evidence type="ECO:0000313" key="6">
    <source>
        <dbReference type="Proteomes" id="UP000665020"/>
    </source>
</evidence>
<evidence type="ECO:0000256" key="1">
    <source>
        <dbReference type="ARBA" id="ARBA00022741"/>
    </source>
</evidence>
<dbReference type="EMBL" id="CP046640">
    <property type="protein sequence ID" value="QTL97487.1"/>
    <property type="molecule type" value="Genomic_DNA"/>
</dbReference>
<organism evidence="5 6">
    <name type="scientific">Iocasia fonsfrigidae</name>
    <dbReference type="NCBI Taxonomy" id="2682810"/>
    <lineage>
        <taxon>Bacteria</taxon>
        <taxon>Bacillati</taxon>
        <taxon>Bacillota</taxon>
        <taxon>Clostridia</taxon>
        <taxon>Halanaerobiales</taxon>
        <taxon>Halanaerobiaceae</taxon>
        <taxon>Iocasia</taxon>
    </lineage>
</organism>
<dbReference type="NCBIfam" id="TIGR02577">
    <property type="entry name" value="cas_TM1794_Cmr2"/>
    <property type="match status" value="1"/>
</dbReference>
<name>A0A8A7KF09_9FIRM</name>
<protein>
    <submittedName>
        <fullName evidence="5">Type III-B CRISPR-associated protein Cas10/Cmr2</fullName>
    </submittedName>
</protein>
<dbReference type="RefSeq" id="WP_230869116.1">
    <property type="nucleotide sequence ID" value="NZ_CP046640.1"/>
</dbReference>
<dbReference type="Gene3D" id="3.30.70.270">
    <property type="match status" value="1"/>
</dbReference>
<dbReference type="InterPro" id="IPR043128">
    <property type="entry name" value="Rev_trsase/Diguanyl_cyclase"/>
</dbReference>
<dbReference type="AlphaFoldDB" id="A0A8A7KF09"/>
<proteinExistence type="predicted"/>
<dbReference type="GO" id="GO:0051607">
    <property type="term" value="P:defense response to virus"/>
    <property type="evidence" value="ECO:0007669"/>
    <property type="project" value="UniProtKB-KW"/>
</dbReference>
<dbReference type="KEGG" id="ifn:GM661_05560"/>
<dbReference type="GO" id="GO:0000166">
    <property type="term" value="F:nucleotide binding"/>
    <property type="evidence" value="ECO:0007669"/>
    <property type="project" value="UniProtKB-KW"/>
</dbReference>
<dbReference type="Pfam" id="PF22335">
    <property type="entry name" value="Cas10-Cmr2_palm2"/>
    <property type="match status" value="1"/>
</dbReference>
<evidence type="ECO:0000256" key="3">
    <source>
        <dbReference type="SAM" id="Coils"/>
    </source>
</evidence>
<evidence type="ECO:0000256" key="2">
    <source>
        <dbReference type="ARBA" id="ARBA00023118"/>
    </source>
</evidence>
<dbReference type="PROSITE" id="PS50887">
    <property type="entry name" value="GGDEF"/>
    <property type="match status" value="1"/>
</dbReference>
<keyword evidence="2" id="KW-0051">Antiviral defense</keyword>
<dbReference type="Gene3D" id="3.30.70.2220">
    <property type="entry name" value="CRISPR-Cas system, Cmr2 subunit, D1 domain, cysteine cluster"/>
    <property type="match status" value="1"/>
</dbReference>
<dbReference type="InterPro" id="IPR038242">
    <property type="entry name" value="Cmr2_N"/>
</dbReference>
<dbReference type="Proteomes" id="UP000665020">
    <property type="component" value="Chromosome"/>
</dbReference>
<keyword evidence="6" id="KW-1185">Reference proteome</keyword>
<feature type="domain" description="GGDEF" evidence="4">
    <location>
        <begin position="330"/>
        <end position="471"/>
    </location>
</feature>
<sequence>MAKILLFTLGSVQDYILESRRVIDLVNSSKIISELMKTIKDKSGCELLLPNVEKNQNSFNSTLPNYLIFSYDSPESRGREIEKYIHDEYIKEYLMKRIGLEKYNLSKKLQEQIKEHISSIFDIYWVETEVNDEVWDDEEKYKELYEDLYKNLEAVKYVKKFSGNKEQGRKCSICGKRNAIFYRRKDEEKKRPFDIQKDSKEIKDNTFQNIIFKKGECLCGACYMKRVLGNDKNKNKEKDIEIKSTAAIALSNWKKINQEKYPEEYKEYRKMIEDRYSQDSKYGEEQLLYKEKLLNVNRKILEDGVSEQLQTDKDRVEKLFAEVFKGKQEEYYSIYRADIDDLGKWMSGEYKSDNAMGLLEYQQQLSNKIDGFLKEVRKFFNENKDCLLVYAGGDDILALLPVRKSIELAEKVYDCFNKKVKNEEVFKEITLSQGIFILHYKDTLSESLQVSKERIDYLKKKYKNISRNGEKNGFIIAVLTEGYSYQEFYAKNILNDDYIVEILKELYTYFAEKSSHFYRELSEIFLSMDSNDLYLEQKRDLIEMFLIQQKRLLKRSLKEKEKEENKEALEKTEKLLKMLLQNNNYEYGSAGLKNYLNLFYIIDKISVILRDDKQNENAKN</sequence>
<keyword evidence="3" id="KW-0175">Coiled coil</keyword>
<feature type="coiled-coil region" evidence="3">
    <location>
        <begin position="546"/>
        <end position="582"/>
    </location>
</feature>
<dbReference type="InterPro" id="IPR000160">
    <property type="entry name" value="GGDEF_dom"/>
</dbReference>
<evidence type="ECO:0000313" key="5">
    <source>
        <dbReference type="EMBL" id="QTL97487.1"/>
    </source>
</evidence>